<keyword evidence="15" id="KW-1185">Reference proteome</keyword>
<evidence type="ECO:0000256" key="5">
    <source>
        <dbReference type="ARBA" id="ARBA00022598"/>
    </source>
</evidence>
<feature type="compositionally biased region" description="Basic and acidic residues" evidence="13">
    <location>
        <begin position="79"/>
        <end position="91"/>
    </location>
</feature>
<dbReference type="SUPFAM" id="SSF53623">
    <property type="entry name" value="MurD-like peptide ligases, catalytic domain"/>
    <property type="match status" value="1"/>
</dbReference>
<keyword evidence="4" id="KW-0554">One-carbon metabolism</keyword>
<evidence type="ECO:0000313" key="15">
    <source>
        <dbReference type="Proteomes" id="UP001303473"/>
    </source>
</evidence>
<reference evidence="15" key="1">
    <citation type="journal article" date="2023" name="Mol. Phylogenet. Evol.">
        <title>Genome-scale phylogeny and comparative genomics of the fungal order Sordariales.</title>
        <authorList>
            <person name="Hensen N."/>
            <person name="Bonometti L."/>
            <person name="Westerberg I."/>
            <person name="Brannstrom I.O."/>
            <person name="Guillou S."/>
            <person name="Cros-Aarteil S."/>
            <person name="Calhoun S."/>
            <person name="Haridas S."/>
            <person name="Kuo A."/>
            <person name="Mondo S."/>
            <person name="Pangilinan J."/>
            <person name="Riley R."/>
            <person name="LaButti K."/>
            <person name="Andreopoulos B."/>
            <person name="Lipzen A."/>
            <person name="Chen C."/>
            <person name="Yan M."/>
            <person name="Daum C."/>
            <person name="Ng V."/>
            <person name="Clum A."/>
            <person name="Steindorff A."/>
            <person name="Ohm R.A."/>
            <person name="Martin F."/>
            <person name="Silar P."/>
            <person name="Natvig D.O."/>
            <person name="Lalanne C."/>
            <person name="Gautier V."/>
            <person name="Ament-Velasquez S.L."/>
            <person name="Kruys A."/>
            <person name="Hutchinson M.I."/>
            <person name="Powell A.J."/>
            <person name="Barry K."/>
            <person name="Miller A.N."/>
            <person name="Grigoriev I.V."/>
            <person name="Debuchy R."/>
            <person name="Gladieux P."/>
            <person name="Hiltunen Thoren M."/>
            <person name="Johannesson H."/>
        </authorList>
    </citation>
    <scope>NUCLEOTIDE SEQUENCE [LARGE SCALE GENOMIC DNA]</scope>
    <source>
        <strain evidence="15">CBS 340.73</strain>
    </source>
</reference>
<evidence type="ECO:0000256" key="10">
    <source>
        <dbReference type="ARBA" id="ARBA00030592"/>
    </source>
</evidence>
<comment type="similarity">
    <text evidence="2">Belongs to the folylpolyglutamate synthase family.</text>
</comment>
<comment type="pathway">
    <text evidence="1">Cofactor biosynthesis; tetrahydrofolylpolyglutamate biosynthesis.</text>
</comment>
<organism evidence="14 15">
    <name type="scientific">Diplogelasinospora grovesii</name>
    <dbReference type="NCBI Taxonomy" id="303347"/>
    <lineage>
        <taxon>Eukaryota</taxon>
        <taxon>Fungi</taxon>
        <taxon>Dikarya</taxon>
        <taxon>Ascomycota</taxon>
        <taxon>Pezizomycotina</taxon>
        <taxon>Sordariomycetes</taxon>
        <taxon>Sordariomycetidae</taxon>
        <taxon>Sordariales</taxon>
        <taxon>Diplogelasinosporaceae</taxon>
        <taxon>Diplogelasinospora</taxon>
    </lineage>
</organism>
<dbReference type="AlphaFoldDB" id="A0AAN6S3V9"/>
<keyword evidence="7" id="KW-0547">Nucleotide-binding</keyword>
<dbReference type="Gene3D" id="3.40.1190.10">
    <property type="entry name" value="Mur-like, catalytic domain"/>
    <property type="match status" value="1"/>
</dbReference>
<dbReference type="EC" id="6.3.2.17" evidence="3"/>
<dbReference type="Gene3D" id="3.90.190.20">
    <property type="entry name" value="Mur ligase, C-terminal domain"/>
    <property type="match status" value="1"/>
</dbReference>
<dbReference type="NCBIfam" id="TIGR01499">
    <property type="entry name" value="folC"/>
    <property type="match status" value="1"/>
</dbReference>
<feature type="region of interest" description="Disordered" evidence="13">
    <location>
        <begin position="150"/>
        <end position="193"/>
    </location>
</feature>
<dbReference type="SUPFAM" id="SSF53244">
    <property type="entry name" value="MurD-like peptide ligases, peptide-binding domain"/>
    <property type="match status" value="1"/>
</dbReference>
<name>A0AAN6S3V9_9PEZI</name>
<dbReference type="GO" id="GO:0005524">
    <property type="term" value="F:ATP binding"/>
    <property type="evidence" value="ECO:0007669"/>
    <property type="project" value="UniProtKB-KW"/>
</dbReference>
<evidence type="ECO:0000256" key="9">
    <source>
        <dbReference type="ARBA" id="ARBA00022842"/>
    </source>
</evidence>
<dbReference type="GO" id="GO:0005829">
    <property type="term" value="C:cytosol"/>
    <property type="evidence" value="ECO:0007669"/>
    <property type="project" value="TreeGrafter"/>
</dbReference>
<sequence length="736" mass="80474">MSSFVTAIAFRRTLLYSFHRPLVLRPVFSVTAVTVSMSSAGGAGMIVPSKRRFSSLDKDQKDPMSISSVMSSDSVVGGEQREMEGKRMRERERDYDEALRRLAQLQSNTAVVGLFTEQSQTAAAAAAAAAASTATAQPAATQVQSGLASGSAASGRASPTVAEAATQTQTTDAASSGSVPHRSPHAPPPSQDALNAKAIPEMLWWLSQAGYSPDSLISSGLKCLHVAGTKGKGSLCTFVTSILLQYPSTAGRVGTYTSPHLVSVRERIQLGGRPISRDLFTRYFFELWDRFTQAAISSGIDPQVADGPSTKPFYFRFLTILAFHIFIREGVKSAVIECGIGGEFDPTNILPPDCVTAAVITSIGIDHVSMLGDTEEKIAWHKSGIFKRGVTGFTYELVPPERVYDTAEEEREHEMEDFYRIHPVNQVFRDRATEKDLALLVEVPYRAIQVWWHVGTGQELGVEFGKGAFQPSNVALAIAAARHHLMELGHRFQGAFGLLSNGQGYYKCILNNAPREFRTGLREAGGLRGRSETFKDPVEEDVEWSLDGAHTRGSLDGVGCWFMERYLTDLVRGVGDVYRVLIFNQQDTNRNPEDLINALLKGASRAGNVDMTQFNTIGPGTVLEAKITPLFTHVILTRNDTEKGEGKDMSVQERLAAVAKKCTEHDRVDRHGERYGTEILTFGDVPSAVGYVRNLVRCTDKRTGKRYDKGKVHVLVTGSFHLVGAVIKTVDPNVEY</sequence>
<dbReference type="GO" id="GO:0004326">
    <property type="term" value="F:tetrahydrofolylpolyglutamate synthase activity"/>
    <property type="evidence" value="ECO:0007669"/>
    <property type="project" value="UniProtKB-EC"/>
</dbReference>
<protein>
    <recommendedName>
        <fullName evidence="3">tetrahydrofolate synthase</fullName>
        <ecNumber evidence="3">6.3.2.17</ecNumber>
    </recommendedName>
    <alternativeName>
        <fullName evidence="11">Folylpoly-gamma-glutamate synthetase</fullName>
    </alternativeName>
    <alternativeName>
        <fullName evidence="10">Tetrahydrofolylpolyglutamate synthase</fullName>
    </alternativeName>
</protein>
<comment type="catalytic activity">
    <reaction evidence="12">
        <text>(6S)-5,6,7,8-tetrahydrofolyl-(gamma-L-Glu)(n) + L-glutamate + ATP = (6S)-5,6,7,8-tetrahydrofolyl-(gamma-L-Glu)(n+1) + ADP + phosphate + H(+)</text>
        <dbReference type="Rhea" id="RHEA:10580"/>
        <dbReference type="Rhea" id="RHEA-COMP:14738"/>
        <dbReference type="Rhea" id="RHEA-COMP:14740"/>
        <dbReference type="ChEBI" id="CHEBI:15378"/>
        <dbReference type="ChEBI" id="CHEBI:29985"/>
        <dbReference type="ChEBI" id="CHEBI:30616"/>
        <dbReference type="ChEBI" id="CHEBI:43474"/>
        <dbReference type="ChEBI" id="CHEBI:141005"/>
        <dbReference type="ChEBI" id="CHEBI:456216"/>
        <dbReference type="EC" id="6.3.2.17"/>
    </reaction>
</comment>
<dbReference type="Proteomes" id="UP001303473">
    <property type="component" value="Unassembled WGS sequence"/>
</dbReference>
<feature type="region of interest" description="Disordered" evidence="13">
    <location>
        <begin position="69"/>
        <end position="91"/>
    </location>
</feature>
<evidence type="ECO:0000256" key="2">
    <source>
        <dbReference type="ARBA" id="ARBA00008276"/>
    </source>
</evidence>
<evidence type="ECO:0000256" key="6">
    <source>
        <dbReference type="ARBA" id="ARBA00022723"/>
    </source>
</evidence>
<evidence type="ECO:0000256" key="3">
    <source>
        <dbReference type="ARBA" id="ARBA00013025"/>
    </source>
</evidence>
<evidence type="ECO:0000313" key="14">
    <source>
        <dbReference type="EMBL" id="KAK3938901.1"/>
    </source>
</evidence>
<evidence type="ECO:0000256" key="13">
    <source>
        <dbReference type="SAM" id="MobiDB-lite"/>
    </source>
</evidence>
<keyword evidence="9" id="KW-0460">Magnesium</keyword>
<dbReference type="GO" id="GO:0046872">
    <property type="term" value="F:metal ion binding"/>
    <property type="evidence" value="ECO:0007669"/>
    <property type="project" value="UniProtKB-KW"/>
</dbReference>
<dbReference type="PROSITE" id="PS01011">
    <property type="entry name" value="FOLYLPOLYGLU_SYNT_1"/>
    <property type="match status" value="1"/>
</dbReference>
<dbReference type="GO" id="GO:0005739">
    <property type="term" value="C:mitochondrion"/>
    <property type="evidence" value="ECO:0007669"/>
    <property type="project" value="TreeGrafter"/>
</dbReference>
<dbReference type="InterPro" id="IPR001645">
    <property type="entry name" value="Folylpolyglutamate_synth"/>
</dbReference>
<comment type="caution">
    <text evidence="14">The sequence shown here is derived from an EMBL/GenBank/DDBJ whole genome shotgun (WGS) entry which is preliminary data.</text>
</comment>
<proteinExistence type="inferred from homology"/>
<evidence type="ECO:0000256" key="4">
    <source>
        <dbReference type="ARBA" id="ARBA00022563"/>
    </source>
</evidence>
<feature type="compositionally biased region" description="Low complexity" evidence="13">
    <location>
        <begin position="150"/>
        <end position="174"/>
    </location>
</feature>
<evidence type="ECO:0000256" key="11">
    <source>
        <dbReference type="ARBA" id="ARBA00030876"/>
    </source>
</evidence>
<keyword evidence="8" id="KW-0067">ATP-binding</keyword>
<dbReference type="PANTHER" id="PTHR11136">
    <property type="entry name" value="FOLYLPOLYGLUTAMATE SYNTHASE-RELATED"/>
    <property type="match status" value="1"/>
</dbReference>
<dbReference type="InterPro" id="IPR036615">
    <property type="entry name" value="Mur_ligase_C_dom_sf"/>
</dbReference>
<evidence type="ECO:0000256" key="12">
    <source>
        <dbReference type="ARBA" id="ARBA00047493"/>
    </source>
</evidence>
<dbReference type="InterPro" id="IPR018109">
    <property type="entry name" value="Folylpolyglutamate_synth_CS"/>
</dbReference>
<feature type="compositionally biased region" description="Low complexity" evidence="13">
    <location>
        <begin position="69"/>
        <end position="78"/>
    </location>
</feature>
<dbReference type="PANTHER" id="PTHR11136:SF5">
    <property type="entry name" value="FOLYLPOLYGLUTAMATE SYNTHASE, MITOCHONDRIAL"/>
    <property type="match status" value="1"/>
</dbReference>
<dbReference type="EMBL" id="MU853820">
    <property type="protein sequence ID" value="KAK3938901.1"/>
    <property type="molecule type" value="Genomic_DNA"/>
</dbReference>
<dbReference type="PROSITE" id="PS01012">
    <property type="entry name" value="FOLYLPOLYGLU_SYNT_2"/>
    <property type="match status" value="1"/>
</dbReference>
<evidence type="ECO:0000256" key="8">
    <source>
        <dbReference type="ARBA" id="ARBA00022840"/>
    </source>
</evidence>
<dbReference type="InterPro" id="IPR036565">
    <property type="entry name" value="Mur-like_cat_sf"/>
</dbReference>
<accession>A0AAN6S3V9</accession>
<dbReference type="GO" id="GO:0006730">
    <property type="term" value="P:one-carbon metabolic process"/>
    <property type="evidence" value="ECO:0007669"/>
    <property type="project" value="UniProtKB-KW"/>
</dbReference>
<evidence type="ECO:0000256" key="7">
    <source>
        <dbReference type="ARBA" id="ARBA00022741"/>
    </source>
</evidence>
<evidence type="ECO:0000256" key="1">
    <source>
        <dbReference type="ARBA" id="ARBA00005150"/>
    </source>
</evidence>
<keyword evidence="6" id="KW-0479">Metal-binding</keyword>
<gene>
    <name evidence="14" type="ORF">QBC46DRAFT_355456</name>
</gene>
<keyword evidence="5 14" id="KW-0436">Ligase</keyword>